<dbReference type="PANTHER" id="PTHR43791">
    <property type="entry name" value="PERMEASE-RELATED"/>
    <property type="match status" value="1"/>
</dbReference>
<name>A0A8H8TZZ9_9HELO</name>
<comment type="similarity">
    <text evidence="6">Belongs to the major facilitator superfamily. Allantoate permease family.</text>
</comment>
<keyword evidence="2" id="KW-0813">Transport</keyword>
<evidence type="ECO:0000313" key="8">
    <source>
        <dbReference type="EMBL" id="TVY26407.1"/>
    </source>
</evidence>
<reference evidence="8 9" key="1">
    <citation type="submission" date="2018-05" db="EMBL/GenBank/DDBJ databases">
        <title>Genome sequencing and assembly of the regulated plant pathogen Lachnellula willkommii and related sister species for the development of diagnostic species identification markers.</title>
        <authorList>
            <person name="Giroux E."/>
            <person name="Bilodeau G."/>
        </authorList>
    </citation>
    <scope>NUCLEOTIDE SEQUENCE [LARGE SCALE GENOMIC DNA]</scope>
    <source>
        <strain evidence="8 9">CBS 185.66</strain>
    </source>
</reference>
<feature type="transmembrane region" description="Helical" evidence="7">
    <location>
        <begin position="72"/>
        <end position="94"/>
    </location>
</feature>
<evidence type="ECO:0000256" key="4">
    <source>
        <dbReference type="ARBA" id="ARBA00022989"/>
    </source>
</evidence>
<evidence type="ECO:0000256" key="6">
    <source>
        <dbReference type="ARBA" id="ARBA00037968"/>
    </source>
</evidence>
<dbReference type="OrthoDB" id="6730379at2759"/>
<keyword evidence="4 7" id="KW-1133">Transmembrane helix</keyword>
<proteinExistence type="inferred from homology"/>
<dbReference type="PANTHER" id="PTHR43791:SF10">
    <property type="entry name" value="MAJOR FACILITATOR SUPERFAMILY (MFS) PROFILE DOMAIN-CONTAINING PROTEIN"/>
    <property type="match status" value="1"/>
</dbReference>
<dbReference type="AlphaFoldDB" id="A0A8H8TZZ9"/>
<dbReference type="InterPro" id="IPR036259">
    <property type="entry name" value="MFS_trans_sf"/>
</dbReference>
<evidence type="ECO:0000256" key="3">
    <source>
        <dbReference type="ARBA" id="ARBA00022692"/>
    </source>
</evidence>
<feature type="transmembrane region" description="Helical" evidence="7">
    <location>
        <begin position="430"/>
        <end position="452"/>
    </location>
</feature>
<feature type="transmembrane region" description="Helical" evidence="7">
    <location>
        <begin position="106"/>
        <end position="133"/>
    </location>
</feature>
<feature type="transmembrane region" description="Helical" evidence="7">
    <location>
        <begin position="203"/>
        <end position="223"/>
    </location>
</feature>
<sequence length="499" mass="55055">MAGHLATAADEEVQDVSPYTNALAKRVIRKIDLRILVIMFVTYNLNFMDKTILSSAAVFGLTEDNHLHGTQYSWVSSVFYFGYLFFEYPTTILIQRLPIGKYISGVTLLWGIIVASTAACSNFGGLATCRFLLGVAMQRADIELQEATISPAFVYVTSMWYTRDEIPIRTGVWFAGNSCGGFIASLLAYGIGQIDHPLHPWQWMFIIFGVATSLWSVVMFFGLPDTINDADFLTEEEKQYAEDRVVTAGLGRTDPINSQWKVEQVFECLMDPKTYFFIAMSVLTQIPNGGTGSFGNLALKSFGFTSLQSTLVSLPASVISMTTIMSTGWLASRFRNITTFLIIAVVIPPVVGSAIIFSEKTKGLRLFAYYLLQTGPGALPLVLGLISANYKGVTKKMTVTAILFVTYCAGNIAGPQTFKSSEKSRGYPTAFKAILICYGLVMLVSIALRVYLTFVNKSRDKTEEAAAALEPAIPGKTQLTEIDYEDVTDFNTSGFRYRM</sequence>
<protein>
    <submittedName>
        <fullName evidence="8">Putative transporter</fullName>
    </submittedName>
</protein>
<dbReference type="Pfam" id="PF07690">
    <property type="entry name" value="MFS_1"/>
    <property type="match status" value="1"/>
</dbReference>
<organism evidence="8 9">
    <name type="scientific">Lachnellula hyalina</name>
    <dbReference type="NCBI Taxonomy" id="1316788"/>
    <lineage>
        <taxon>Eukaryota</taxon>
        <taxon>Fungi</taxon>
        <taxon>Dikarya</taxon>
        <taxon>Ascomycota</taxon>
        <taxon>Pezizomycotina</taxon>
        <taxon>Leotiomycetes</taxon>
        <taxon>Helotiales</taxon>
        <taxon>Lachnaceae</taxon>
        <taxon>Lachnellula</taxon>
    </lineage>
</organism>
<dbReference type="Proteomes" id="UP000431533">
    <property type="component" value="Unassembled WGS sequence"/>
</dbReference>
<dbReference type="FunFam" id="1.20.1250.20:FF:000064">
    <property type="entry name" value="MFS allantoate transporter"/>
    <property type="match status" value="1"/>
</dbReference>
<dbReference type="GO" id="GO:0022857">
    <property type="term" value="F:transmembrane transporter activity"/>
    <property type="evidence" value="ECO:0007669"/>
    <property type="project" value="InterPro"/>
</dbReference>
<comment type="subcellular location">
    <subcellularLocation>
        <location evidence="1">Membrane</location>
        <topology evidence="1">Multi-pass membrane protein</topology>
    </subcellularLocation>
</comment>
<evidence type="ECO:0000256" key="2">
    <source>
        <dbReference type="ARBA" id="ARBA00022448"/>
    </source>
</evidence>
<feature type="transmembrane region" description="Helical" evidence="7">
    <location>
        <begin position="311"/>
        <end position="331"/>
    </location>
</feature>
<evidence type="ECO:0000256" key="1">
    <source>
        <dbReference type="ARBA" id="ARBA00004141"/>
    </source>
</evidence>
<dbReference type="GeneID" id="41985773"/>
<feature type="transmembrane region" description="Helical" evidence="7">
    <location>
        <begin position="369"/>
        <end position="390"/>
    </location>
</feature>
<comment type="caution">
    <text evidence="8">The sequence shown here is derived from an EMBL/GenBank/DDBJ whole genome shotgun (WGS) entry which is preliminary data.</text>
</comment>
<evidence type="ECO:0000256" key="5">
    <source>
        <dbReference type="ARBA" id="ARBA00023136"/>
    </source>
</evidence>
<dbReference type="Gene3D" id="1.20.1250.20">
    <property type="entry name" value="MFS general substrate transporter like domains"/>
    <property type="match status" value="1"/>
</dbReference>
<dbReference type="EMBL" id="QGMH01000070">
    <property type="protein sequence ID" value="TVY26407.1"/>
    <property type="molecule type" value="Genomic_DNA"/>
</dbReference>
<accession>A0A8H8TZZ9</accession>
<keyword evidence="9" id="KW-1185">Reference proteome</keyword>
<keyword evidence="5 7" id="KW-0472">Membrane</keyword>
<dbReference type="SUPFAM" id="SSF103473">
    <property type="entry name" value="MFS general substrate transporter"/>
    <property type="match status" value="1"/>
</dbReference>
<dbReference type="GO" id="GO:0016020">
    <property type="term" value="C:membrane"/>
    <property type="evidence" value="ECO:0007669"/>
    <property type="project" value="UniProtKB-SubCell"/>
</dbReference>
<dbReference type="RefSeq" id="XP_031005195.1">
    <property type="nucleotide sequence ID" value="XM_031150519.1"/>
</dbReference>
<keyword evidence="3 7" id="KW-0812">Transmembrane</keyword>
<evidence type="ECO:0000256" key="7">
    <source>
        <dbReference type="SAM" id="Phobius"/>
    </source>
</evidence>
<evidence type="ECO:0000313" key="9">
    <source>
        <dbReference type="Proteomes" id="UP000431533"/>
    </source>
</evidence>
<gene>
    <name evidence="8" type="ORF">LHYA1_G005575</name>
</gene>
<feature type="transmembrane region" description="Helical" evidence="7">
    <location>
        <begin position="337"/>
        <end position="357"/>
    </location>
</feature>
<feature type="transmembrane region" description="Helical" evidence="7">
    <location>
        <begin position="171"/>
        <end position="191"/>
    </location>
</feature>
<dbReference type="InterPro" id="IPR011701">
    <property type="entry name" value="MFS"/>
</dbReference>
<feature type="transmembrane region" description="Helical" evidence="7">
    <location>
        <begin position="35"/>
        <end position="60"/>
    </location>
</feature>